<sequence>MIGVSFNKFGYVENGEVDLNKLTILTGENNTGKTYVSYAIYGLIGSMKDVVIDDIVDGFENITGSGVIVVNLREVLNKSFRKLLNKISSSYSENLHDIFSVSRETFKDSLIKLKIDKGLFFEKLYEKYLESKIKFPSTS</sequence>
<dbReference type="EMBL" id="NEMB01000003">
    <property type="protein sequence ID" value="PQQ66033.1"/>
    <property type="molecule type" value="Genomic_DNA"/>
</dbReference>
<dbReference type="EMBL" id="CP025197">
    <property type="protein sequence ID" value="AUG58886.1"/>
    <property type="molecule type" value="Genomic_DNA"/>
</dbReference>
<proteinExistence type="predicted"/>
<evidence type="ECO:0000313" key="4">
    <source>
        <dbReference type="Proteomes" id="UP000239720"/>
    </source>
</evidence>
<evidence type="ECO:0000313" key="3">
    <source>
        <dbReference type="Proteomes" id="UP000233534"/>
    </source>
</evidence>
<dbReference type="OrthoDB" id="9801813at2"/>
<organism evidence="1 3">
    <name type="scientific">Acetivibrio saccincola</name>
    <dbReference type="NCBI Taxonomy" id="1677857"/>
    <lineage>
        <taxon>Bacteria</taxon>
        <taxon>Bacillati</taxon>
        <taxon>Bacillota</taxon>
        <taxon>Clostridia</taxon>
        <taxon>Eubacteriales</taxon>
        <taxon>Oscillospiraceae</taxon>
        <taxon>Acetivibrio</taxon>
    </lineage>
</organism>
<evidence type="ECO:0008006" key="5">
    <source>
        <dbReference type="Google" id="ProtNLM"/>
    </source>
</evidence>
<dbReference type="RefSeq" id="WP_101303569.1">
    <property type="nucleotide sequence ID" value="NZ_CP025197.1"/>
</dbReference>
<keyword evidence="3" id="KW-1185">Reference proteome</keyword>
<gene>
    <name evidence="2" type="ORF">B9R14_04120</name>
    <name evidence="1" type="ORF">HVS_15205</name>
</gene>
<dbReference type="InterPro" id="IPR027417">
    <property type="entry name" value="P-loop_NTPase"/>
</dbReference>
<dbReference type="Proteomes" id="UP000233534">
    <property type="component" value="Chromosome"/>
</dbReference>
<dbReference type="Proteomes" id="UP000239720">
    <property type="component" value="Unassembled WGS sequence"/>
</dbReference>
<dbReference type="KEGG" id="hsc:HVS_15205"/>
<protein>
    <recommendedName>
        <fullName evidence="5">AAA domain-containing protein</fullName>
    </recommendedName>
</protein>
<dbReference type="SUPFAM" id="SSF52540">
    <property type="entry name" value="P-loop containing nucleoside triphosphate hydrolases"/>
    <property type="match status" value="1"/>
</dbReference>
<evidence type="ECO:0000313" key="2">
    <source>
        <dbReference type="EMBL" id="PQQ66033.1"/>
    </source>
</evidence>
<name>A0A2K9EAV3_9FIRM</name>
<reference evidence="2 4" key="2">
    <citation type="journal article" date="2018" name="Syst. Appl. Microbiol.">
        <title>Characterization and high-quality draft genome sequence of Herbivorax saccincola A7, an anaerobic, alkaliphilic, thermophilic, cellulolytic, and xylanolytic bacterium.</title>
        <authorList>
            <person name="Aikawa S."/>
            <person name="Baramee S."/>
            <person name="Sermsathanaswadi J."/>
            <person name="Thianheng P."/>
            <person name="Tachaapaikoon C."/>
            <person name="Shikata A."/>
            <person name="Waeonukul R."/>
            <person name="Pason P."/>
            <person name="Ratanakhanokchai K."/>
            <person name="Kosugi A."/>
        </authorList>
    </citation>
    <scope>NUCLEOTIDE SEQUENCE [LARGE SCALE GENOMIC DNA]</scope>
    <source>
        <strain evidence="2 4">A7</strain>
    </source>
</reference>
<accession>A0A2K9EAV3</accession>
<evidence type="ECO:0000313" key="1">
    <source>
        <dbReference type="EMBL" id="AUG58886.1"/>
    </source>
</evidence>
<reference evidence="1 3" key="1">
    <citation type="submission" date="2017-12" db="EMBL/GenBank/DDBJ databases">
        <title>Complete genome sequence of Herbivorax saccincola GGR1, a novel Cellulosome-producing hydrolytic bacterium in a thermophilic biogas plant, established by Illumina and Nanopore MinION sequencing.</title>
        <authorList>
            <person name="Pechtl A."/>
            <person name="Ruckert C."/>
            <person name="Koeck D.E."/>
            <person name="Maus I."/>
            <person name="Winkler A."/>
            <person name="Kalinowski J."/>
            <person name="Puhler A."/>
            <person name="Schwarz W.W."/>
            <person name="Zverlov V.V."/>
            <person name="Schluter A."/>
            <person name="Liebl W."/>
        </authorList>
    </citation>
    <scope>NUCLEOTIDE SEQUENCE [LARGE SCALE GENOMIC DNA]</scope>
    <source>
        <strain evidence="1">GGR1</strain>
        <strain evidence="3">SR1</strain>
    </source>
</reference>
<dbReference type="AlphaFoldDB" id="A0A2K9EAV3"/>